<evidence type="ECO:0000256" key="6">
    <source>
        <dbReference type="SAM" id="SignalP"/>
    </source>
</evidence>
<gene>
    <name evidence="7" type="ORF">GCM10011613_06480</name>
</gene>
<feature type="chain" id="PRO_5047285411" description="Periplasmic heavy metal sensor" evidence="6">
    <location>
        <begin position="39"/>
        <end position="185"/>
    </location>
</feature>
<dbReference type="RefSeq" id="WP_189416024.1">
    <property type="nucleotide sequence ID" value="NZ_BMYZ01000001.1"/>
</dbReference>
<protein>
    <recommendedName>
        <fullName evidence="9">Periplasmic heavy metal sensor</fullName>
    </recommendedName>
</protein>
<dbReference type="PANTHER" id="PTHR38102">
    <property type="entry name" value="PERIPLASMIC CHAPERONE SPY"/>
    <property type="match status" value="1"/>
</dbReference>
<evidence type="ECO:0000313" key="7">
    <source>
        <dbReference type="EMBL" id="GGY65327.1"/>
    </source>
</evidence>
<dbReference type="Pfam" id="PF07813">
    <property type="entry name" value="LTXXQ"/>
    <property type="match status" value="1"/>
</dbReference>
<evidence type="ECO:0000256" key="5">
    <source>
        <dbReference type="SAM" id="MobiDB-lite"/>
    </source>
</evidence>
<comment type="subcellular location">
    <subcellularLocation>
        <location evidence="1">Periplasm</location>
    </subcellularLocation>
</comment>
<evidence type="ECO:0000256" key="2">
    <source>
        <dbReference type="ARBA" id="ARBA00008441"/>
    </source>
</evidence>
<dbReference type="CDD" id="cd09916">
    <property type="entry name" value="CpxP_like"/>
    <property type="match status" value="1"/>
</dbReference>
<feature type="region of interest" description="Disordered" evidence="5">
    <location>
        <begin position="165"/>
        <end position="185"/>
    </location>
</feature>
<organism evidence="7 8">
    <name type="scientific">Cellvibrio zantedeschiae</name>
    <dbReference type="NCBI Taxonomy" id="1237077"/>
    <lineage>
        <taxon>Bacteria</taxon>
        <taxon>Pseudomonadati</taxon>
        <taxon>Pseudomonadota</taxon>
        <taxon>Gammaproteobacteria</taxon>
        <taxon>Cellvibrionales</taxon>
        <taxon>Cellvibrionaceae</taxon>
        <taxon>Cellvibrio</taxon>
    </lineage>
</organism>
<dbReference type="PANTHER" id="PTHR38102:SF1">
    <property type="entry name" value="PERIPLASMIC CHAPERONE SPY"/>
    <property type="match status" value="1"/>
</dbReference>
<sequence length="185" mass="21347">MQKLIMQKSVMKHLNMKKLSMLMAAIVATSIFSFPAVAQTDVVKKCEPSEHHERFADEKGDAEPWVSRHKFKHHFPAAKLDLTDEQKKVLEDARNAQEPAQRELHDKLRTAHEALIKAGETNADDVTLARLAKDFSELLAQQELARINMHKQFVSVLTPEQKQKLDSFKAERKNSPHKREFRKQE</sequence>
<evidence type="ECO:0000256" key="1">
    <source>
        <dbReference type="ARBA" id="ARBA00004418"/>
    </source>
</evidence>
<keyword evidence="3 6" id="KW-0732">Signal</keyword>
<reference evidence="8" key="1">
    <citation type="journal article" date="2019" name="Int. J. Syst. Evol. Microbiol.">
        <title>The Global Catalogue of Microorganisms (GCM) 10K type strain sequencing project: providing services to taxonomists for standard genome sequencing and annotation.</title>
        <authorList>
            <consortium name="The Broad Institute Genomics Platform"/>
            <consortium name="The Broad Institute Genome Sequencing Center for Infectious Disease"/>
            <person name="Wu L."/>
            <person name="Ma J."/>
        </authorList>
    </citation>
    <scope>NUCLEOTIDE SEQUENCE [LARGE SCALE GENOMIC DNA]</scope>
    <source>
        <strain evidence="8">KCTC 32239</strain>
    </source>
</reference>
<evidence type="ECO:0000313" key="8">
    <source>
        <dbReference type="Proteomes" id="UP000619761"/>
    </source>
</evidence>
<dbReference type="InterPro" id="IPR052211">
    <property type="entry name" value="Cpx_auxiliary_protein"/>
</dbReference>
<proteinExistence type="inferred from homology"/>
<evidence type="ECO:0000256" key="3">
    <source>
        <dbReference type="ARBA" id="ARBA00022729"/>
    </source>
</evidence>
<comment type="similarity">
    <text evidence="2">Belongs to the CpxP/Spy family.</text>
</comment>
<evidence type="ECO:0000256" key="4">
    <source>
        <dbReference type="ARBA" id="ARBA00022764"/>
    </source>
</evidence>
<keyword evidence="8" id="KW-1185">Reference proteome</keyword>
<keyword evidence="4" id="KW-0574">Periplasm</keyword>
<dbReference type="Gene3D" id="1.20.120.1490">
    <property type="match status" value="1"/>
</dbReference>
<dbReference type="Proteomes" id="UP000619761">
    <property type="component" value="Unassembled WGS sequence"/>
</dbReference>
<evidence type="ECO:0008006" key="9">
    <source>
        <dbReference type="Google" id="ProtNLM"/>
    </source>
</evidence>
<dbReference type="EMBL" id="BMYZ01000001">
    <property type="protein sequence ID" value="GGY65327.1"/>
    <property type="molecule type" value="Genomic_DNA"/>
</dbReference>
<name>A0ABQ3AT88_9GAMM</name>
<feature type="signal peptide" evidence="6">
    <location>
        <begin position="1"/>
        <end position="38"/>
    </location>
</feature>
<comment type="caution">
    <text evidence="7">The sequence shown here is derived from an EMBL/GenBank/DDBJ whole genome shotgun (WGS) entry which is preliminary data.</text>
</comment>
<accession>A0ABQ3AT88</accession>
<dbReference type="InterPro" id="IPR012899">
    <property type="entry name" value="LTXXQ"/>
</dbReference>